<proteinExistence type="predicted"/>
<dbReference type="EMBL" id="JALLAZ020001439">
    <property type="protein sequence ID" value="KAL3774960.1"/>
    <property type="molecule type" value="Genomic_DNA"/>
</dbReference>
<keyword evidence="3" id="KW-1185">Reference proteome</keyword>
<name>A0ABD3NMN6_9STRA</name>
<protein>
    <recommendedName>
        <fullName evidence="4">DUF2237 domain-containing protein</fullName>
    </recommendedName>
</protein>
<dbReference type="AlphaFoldDB" id="A0ABD3NMN6"/>
<comment type="caution">
    <text evidence="2">The sequence shown here is derived from an EMBL/GenBank/DDBJ whole genome shotgun (WGS) entry which is preliminary data.</text>
</comment>
<evidence type="ECO:0000313" key="3">
    <source>
        <dbReference type="Proteomes" id="UP001530315"/>
    </source>
</evidence>
<evidence type="ECO:0000313" key="2">
    <source>
        <dbReference type="EMBL" id="KAL3774960.1"/>
    </source>
</evidence>
<dbReference type="PANTHER" id="PTHR37466">
    <property type="entry name" value="SLR1628 PROTEIN"/>
    <property type="match status" value="1"/>
</dbReference>
<dbReference type="InterPro" id="IPR018714">
    <property type="entry name" value="DUF2237"/>
</dbReference>
<gene>
    <name evidence="2" type="ORF">ACHAW5_007459</name>
</gene>
<dbReference type="Pfam" id="PF09996">
    <property type="entry name" value="DUF2237"/>
    <property type="match status" value="1"/>
</dbReference>
<keyword evidence="1" id="KW-0732">Signal</keyword>
<dbReference type="PANTHER" id="PTHR37466:SF1">
    <property type="entry name" value="SLR1628 PROTEIN"/>
    <property type="match status" value="1"/>
</dbReference>
<feature type="chain" id="PRO_5044840148" description="DUF2237 domain-containing protein" evidence="1">
    <location>
        <begin position="22"/>
        <end position="216"/>
    </location>
</feature>
<evidence type="ECO:0000256" key="1">
    <source>
        <dbReference type="SAM" id="SignalP"/>
    </source>
</evidence>
<sequence length="216" mass="23556">MTRPTRTLIVVVFLLTSRAAAWSHGLGAGHVRHHHAAARRLMAEREDEGDVADVGTKHSGYNVLGTELSCCCSDVGGSGIGTGFYRNGLCATGDMDMGRHTVCVRVTDDFLAYSKSVGNDLSTPMPQYNFPGLNEGDIWCLCAQRWAQAYNAGKAPKLFLRATHEKTLDYIPLDVLRIFAIDAAEASAVMDRLNIQRRLLDEMMSKGVTDGGDSFQ</sequence>
<dbReference type="Proteomes" id="UP001530315">
    <property type="component" value="Unassembled WGS sequence"/>
</dbReference>
<evidence type="ECO:0008006" key="4">
    <source>
        <dbReference type="Google" id="ProtNLM"/>
    </source>
</evidence>
<accession>A0ABD3NMN6</accession>
<organism evidence="2 3">
    <name type="scientific">Stephanodiscus triporus</name>
    <dbReference type="NCBI Taxonomy" id="2934178"/>
    <lineage>
        <taxon>Eukaryota</taxon>
        <taxon>Sar</taxon>
        <taxon>Stramenopiles</taxon>
        <taxon>Ochrophyta</taxon>
        <taxon>Bacillariophyta</taxon>
        <taxon>Coscinodiscophyceae</taxon>
        <taxon>Thalassiosirophycidae</taxon>
        <taxon>Stephanodiscales</taxon>
        <taxon>Stephanodiscaceae</taxon>
        <taxon>Stephanodiscus</taxon>
    </lineage>
</organism>
<dbReference type="Gene3D" id="3.30.56.110">
    <property type="entry name" value="Protein of unknown function DUF2237"/>
    <property type="match status" value="1"/>
</dbReference>
<feature type="signal peptide" evidence="1">
    <location>
        <begin position="1"/>
        <end position="21"/>
    </location>
</feature>
<reference evidence="2 3" key="1">
    <citation type="submission" date="2024-10" db="EMBL/GenBank/DDBJ databases">
        <title>Updated reference genomes for cyclostephanoid diatoms.</title>
        <authorList>
            <person name="Roberts W.R."/>
            <person name="Alverson A.J."/>
        </authorList>
    </citation>
    <scope>NUCLEOTIDE SEQUENCE [LARGE SCALE GENOMIC DNA]</scope>
    <source>
        <strain evidence="2 3">AJA276-08</strain>
    </source>
</reference>